<keyword evidence="2" id="KW-1185">Reference proteome</keyword>
<comment type="caution">
    <text evidence="1">The sequence shown here is derived from an EMBL/GenBank/DDBJ whole genome shotgun (WGS) entry which is preliminary data.</text>
</comment>
<evidence type="ECO:0000313" key="2">
    <source>
        <dbReference type="Proteomes" id="UP001549119"/>
    </source>
</evidence>
<dbReference type="RefSeq" id="WP_209651179.1">
    <property type="nucleotide sequence ID" value="NZ_JBEPNV010000005.1"/>
</dbReference>
<dbReference type="Proteomes" id="UP001549119">
    <property type="component" value="Unassembled WGS sequence"/>
</dbReference>
<evidence type="ECO:0000313" key="1">
    <source>
        <dbReference type="EMBL" id="MET3870067.1"/>
    </source>
</evidence>
<protein>
    <submittedName>
        <fullName evidence="1">Uncharacterized protein</fullName>
    </submittedName>
</protein>
<name>A0ABV2NU51_9HYPH</name>
<reference evidence="1 2" key="1">
    <citation type="submission" date="2024-06" db="EMBL/GenBank/DDBJ databases">
        <title>Genomics of switchgrass bacterial isolates.</title>
        <authorList>
            <person name="Shade A."/>
        </authorList>
    </citation>
    <scope>NUCLEOTIDE SEQUENCE [LARGE SCALE GENOMIC DNA]</scope>
    <source>
        <strain evidence="1 2">PvP084</strain>
    </source>
</reference>
<organism evidence="1 2">
    <name type="scientific">Methylobacterium radiotolerans</name>
    <dbReference type="NCBI Taxonomy" id="31998"/>
    <lineage>
        <taxon>Bacteria</taxon>
        <taxon>Pseudomonadati</taxon>
        <taxon>Pseudomonadota</taxon>
        <taxon>Alphaproteobacteria</taxon>
        <taxon>Hyphomicrobiales</taxon>
        <taxon>Methylobacteriaceae</taxon>
        <taxon>Methylobacterium</taxon>
    </lineage>
</organism>
<accession>A0ABV2NU51</accession>
<gene>
    <name evidence="1" type="ORF">ABIC20_007452</name>
</gene>
<proteinExistence type="predicted"/>
<dbReference type="EMBL" id="JBEPNW010000008">
    <property type="protein sequence ID" value="MET3870067.1"/>
    <property type="molecule type" value="Genomic_DNA"/>
</dbReference>
<sequence>MKERKKEDLALQISVMVLATHLREKAPEDYHEMIEEAFKKLKPLEEHDDVGADIIARPSTT</sequence>